<accession>A0ABT3G201</accession>
<protein>
    <submittedName>
        <fullName evidence="2">FecR domain-containing protein</fullName>
    </submittedName>
</protein>
<feature type="domain" description="FecR protein" evidence="1">
    <location>
        <begin position="137"/>
        <end position="222"/>
    </location>
</feature>
<keyword evidence="3" id="KW-1185">Reference proteome</keyword>
<evidence type="ECO:0000259" key="1">
    <source>
        <dbReference type="Pfam" id="PF04773"/>
    </source>
</evidence>
<dbReference type="PANTHER" id="PTHR30273">
    <property type="entry name" value="PERIPLASMIC SIGNAL SENSOR AND SIGMA FACTOR ACTIVATOR FECR-RELATED"/>
    <property type="match status" value="1"/>
</dbReference>
<dbReference type="Proteomes" id="UP001165653">
    <property type="component" value="Unassembled WGS sequence"/>
</dbReference>
<dbReference type="Gene3D" id="2.60.120.1440">
    <property type="match status" value="1"/>
</dbReference>
<gene>
    <name evidence="2" type="ORF">OJ996_09740</name>
</gene>
<dbReference type="PANTHER" id="PTHR30273:SF2">
    <property type="entry name" value="PROTEIN FECR"/>
    <property type="match status" value="1"/>
</dbReference>
<reference evidence="2" key="1">
    <citation type="submission" date="2022-10" db="EMBL/GenBank/DDBJ databases">
        <title>Luteolibacter sp. GHJ8, whole genome shotgun sequencing project.</title>
        <authorList>
            <person name="Zhao G."/>
            <person name="Shen L."/>
        </authorList>
    </citation>
    <scope>NUCLEOTIDE SEQUENCE</scope>
    <source>
        <strain evidence="2">GHJ8</strain>
    </source>
</reference>
<dbReference type="Pfam" id="PF04773">
    <property type="entry name" value="FecR"/>
    <property type="match status" value="1"/>
</dbReference>
<evidence type="ECO:0000313" key="2">
    <source>
        <dbReference type="EMBL" id="MCW1913856.1"/>
    </source>
</evidence>
<sequence length="515" mass="55371">MNPDWDNWIERLKSADLTEAELREFEESVRKDPANRDAYLAALLAETSLEMESLPHPFAKGNPKVIPLPRWPRLAGIAAGVALLATASYLAGLRLGGKTGPTPVGGHLATITDADRPAEDAGLRIGQPLEKGALKIPDGSEVGIAMRGGARLKVRGPAELQIDGPDKIRLEKGRISTYAPTYAHGFTVDTVDGKVVDLGTRFVTATDAQTGTEVHVLEGLVEARAGAATPFQSLKGENAAVLKGGKLEATEFLAQRLLVPLNPVLEDRDGDGFPDAVESYYGTRSDEAASKPETLRFEESFSGYAAGGIYGVKARALGTPAGRAWEGAGTFQDEGLSYSMEKKRLRTSGGSVRSTGETGVGALLRIDPMMFPPVGVSYLSFLMQNPEKDAGGCFAGLLLYHGDREELFIGKLSTANSYGSRLKQSDAQDAYGLPLDDKPHLFVVRIDRTRLVTDIFVDPVPGQPESSAKQRFRYQDVPMVDRIVVRSGRAGGLFPSVFDEIRTGLSWESVLPVAE</sequence>
<dbReference type="EMBL" id="JAPDDR010000004">
    <property type="protein sequence ID" value="MCW1913856.1"/>
    <property type="molecule type" value="Genomic_DNA"/>
</dbReference>
<comment type="caution">
    <text evidence="2">The sequence shown here is derived from an EMBL/GenBank/DDBJ whole genome shotgun (WGS) entry which is preliminary data.</text>
</comment>
<name>A0ABT3G201_9BACT</name>
<dbReference type="InterPro" id="IPR012373">
    <property type="entry name" value="Ferrdict_sens_TM"/>
</dbReference>
<organism evidence="2 3">
    <name type="scientific">Luteolibacter rhizosphaerae</name>
    <dbReference type="NCBI Taxonomy" id="2989719"/>
    <lineage>
        <taxon>Bacteria</taxon>
        <taxon>Pseudomonadati</taxon>
        <taxon>Verrucomicrobiota</taxon>
        <taxon>Verrucomicrobiia</taxon>
        <taxon>Verrucomicrobiales</taxon>
        <taxon>Verrucomicrobiaceae</taxon>
        <taxon>Luteolibacter</taxon>
    </lineage>
</organism>
<evidence type="ECO:0000313" key="3">
    <source>
        <dbReference type="Proteomes" id="UP001165653"/>
    </source>
</evidence>
<proteinExistence type="predicted"/>
<dbReference type="InterPro" id="IPR006860">
    <property type="entry name" value="FecR"/>
</dbReference>
<dbReference type="RefSeq" id="WP_264513356.1">
    <property type="nucleotide sequence ID" value="NZ_JAPDDR010000004.1"/>
</dbReference>